<feature type="signal peptide" evidence="2">
    <location>
        <begin position="1"/>
        <end position="26"/>
    </location>
</feature>
<dbReference type="AlphaFoldDB" id="A0A1I3BEC2"/>
<dbReference type="OrthoDB" id="213842at2"/>
<dbReference type="Gene3D" id="1.25.40.10">
    <property type="entry name" value="Tetratricopeptide repeat domain"/>
    <property type="match status" value="1"/>
</dbReference>
<dbReference type="Proteomes" id="UP000199518">
    <property type="component" value="Unassembled WGS sequence"/>
</dbReference>
<feature type="chain" id="PRO_5011469943" description="Tetratricopeptide repeat-containing protein" evidence="2">
    <location>
        <begin position="27"/>
        <end position="975"/>
    </location>
</feature>
<reference evidence="4" key="1">
    <citation type="submission" date="2016-10" db="EMBL/GenBank/DDBJ databases">
        <authorList>
            <person name="Varghese N."/>
            <person name="Submissions S."/>
        </authorList>
    </citation>
    <scope>NUCLEOTIDE SEQUENCE [LARGE SCALE GENOMIC DNA]</scope>
    <source>
        <strain evidence="4">DSM 26348</strain>
    </source>
</reference>
<name>A0A1I3BEC2_9PLAN</name>
<keyword evidence="2" id="KW-0732">Signal</keyword>
<protein>
    <recommendedName>
        <fullName evidence="5">Tetratricopeptide repeat-containing protein</fullName>
    </recommendedName>
</protein>
<evidence type="ECO:0000313" key="4">
    <source>
        <dbReference type="Proteomes" id="UP000199518"/>
    </source>
</evidence>
<dbReference type="InterPro" id="IPR011990">
    <property type="entry name" value="TPR-like_helical_dom_sf"/>
</dbReference>
<gene>
    <name evidence="3" type="ORF">SAMN05421753_101410</name>
</gene>
<keyword evidence="4" id="KW-1185">Reference proteome</keyword>
<keyword evidence="1" id="KW-0802">TPR repeat</keyword>
<evidence type="ECO:0000256" key="2">
    <source>
        <dbReference type="SAM" id="SignalP"/>
    </source>
</evidence>
<dbReference type="EMBL" id="FOQD01000001">
    <property type="protein sequence ID" value="SFH60618.1"/>
    <property type="molecule type" value="Genomic_DNA"/>
</dbReference>
<dbReference type="InterPro" id="IPR019734">
    <property type="entry name" value="TPR_rpt"/>
</dbReference>
<sequence>MLLCNPMSFRALSRCSLLSVCFLLFAGCGQQDEHAGKSASPVVQPARIPPVDEAAALAAEKNLAEDIAAHQQEVADLRKTIEARPAEERNRIVVNDQSYLCPDYDRDKRKFLQLLVEGYRQGTKDQGATQELCVEFLNRYTNADLCLPDAHWDQVRALLPDVQKSGTQDPLVQAYLLGMEQDLSAKDRLNRLNPLIDGVDAGRYAALSKYYLKKWRTQLERQVGSQVGMNMRFRECGLALGKAAEESREDKLAQRFLYEEYMKLIDEERIDDHERVYKSMITGNQSLWLKHVIAAEYFIDLGWHYRGSSFADTVTEEGWQKFGENLARAAPHALRAWQLEPGFPEGPLHMIVIAGAGTDGWSLWDWFYRSTDGQPDHLGIYKSMRHFLRTRWRGSNEELARLTEECIATGRFDTRIPWTALDTYQIMVEDESPNFSLRSVKGIDSQLKALTAAALQKDFEKDCCSAMTPDRLSRLFAFCVHDEQFQLARQLHEKLGDHFVSSSTRIENLPPSYVVGKVYAFTGPASEELQAQLALKRDTFLREHYPARFTAMLEVIDEARKKDSNPLAETYFAQVEQLLRQLKGYYSGEWVDLPLAADSAGWDINAPEWNVNEGKLTLKSPKGPRAAYAMPLPRFEPPYVVEAEFESDPSSTAYQFYGLTYGELVGARYGDLERWFIGIVPSAPAIMFRKASSTGPFLGRPIPKGNIQRMRAFSWTERCYVTIGQHWVLNMNEKEFIPEPRFKLGLPYKSSDSPGGQVTISNVRIHRVPKYPGDDATDAKEAEFCAKLLEIAPDDESVLTLNASYAYDHKQYEKTLKDSQAGLRINPDSDNLFVLTACALHELGRDAEAAKAFEKALNLNPSSIFALDRIAFFLATCPDDTIRNGNQALQIAQMGANDPSSYQYRFIRNMALAQAELGDFEQAKKSLARARQIFEQTDEKQEQSVLEQFDKIAAVLNDNRPYRDVPETISQPPKP</sequence>
<evidence type="ECO:0000256" key="1">
    <source>
        <dbReference type="PROSITE-ProRule" id="PRU00339"/>
    </source>
</evidence>
<proteinExistence type="predicted"/>
<dbReference type="STRING" id="1576369.SAMN05421753_101410"/>
<feature type="repeat" description="TPR" evidence="1">
    <location>
        <begin position="830"/>
        <end position="863"/>
    </location>
</feature>
<dbReference type="RefSeq" id="WP_092047466.1">
    <property type="nucleotide sequence ID" value="NZ_FOQD01000001.1"/>
</dbReference>
<dbReference type="PROSITE" id="PS50005">
    <property type="entry name" value="TPR"/>
    <property type="match status" value="1"/>
</dbReference>
<evidence type="ECO:0008006" key="5">
    <source>
        <dbReference type="Google" id="ProtNLM"/>
    </source>
</evidence>
<accession>A0A1I3BEC2</accession>
<evidence type="ECO:0000313" key="3">
    <source>
        <dbReference type="EMBL" id="SFH60618.1"/>
    </source>
</evidence>
<organism evidence="3 4">
    <name type="scientific">Planctomicrobium piriforme</name>
    <dbReference type="NCBI Taxonomy" id="1576369"/>
    <lineage>
        <taxon>Bacteria</taxon>
        <taxon>Pseudomonadati</taxon>
        <taxon>Planctomycetota</taxon>
        <taxon>Planctomycetia</taxon>
        <taxon>Planctomycetales</taxon>
        <taxon>Planctomycetaceae</taxon>
        <taxon>Planctomicrobium</taxon>
    </lineage>
</organism>
<dbReference type="SMART" id="SM00028">
    <property type="entry name" value="TPR"/>
    <property type="match status" value="3"/>
</dbReference>
<dbReference type="Pfam" id="PF13181">
    <property type="entry name" value="TPR_8"/>
    <property type="match status" value="1"/>
</dbReference>
<dbReference type="SUPFAM" id="SSF48452">
    <property type="entry name" value="TPR-like"/>
    <property type="match status" value="1"/>
</dbReference>